<dbReference type="PANTHER" id="PTHR47089">
    <property type="entry name" value="ABC TRANSPORTER, PERMEASE PROTEIN"/>
    <property type="match status" value="1"/>
</dbReference>
<dbReference type="CDD" id="cd06580">
    <property type="entry name" value="TM_PBP1_transp_TpRbsC_like"/>
    <property type="match status" value="1"/>
</dbReference>
<dbReference type="PANTHER" id="PTHR47089:SF1">
    <property type="entry name" value="GUANOSINE ABC TRANSPORTER PERMEASE PROTEIN NUPP"/>
    <property type="match status" value="1"/>
</dbReference>
<protein>
    <recommendedName>
        <fullName evidence="8">ABC transporter permease</fullName>
    </recommendedName>
</protein>
<dbReference type="InterPro" id="IPR001851">
    <property type="entry name" value="ABC_transp_permease"/>
</dbReference>
<keyword evidence="4 6" id="KW-1133">Transmembrane helix</keyword>
<evidence type="ECO:0000256" key="1">
    <source>
        <dbReference type="ARBA" id="ARBA00004651"/>
    </source>
</evidence>
<keyword evidence="2" id="KW-1003">Cell membrane</keyword>
<evidence type="ECO:0000256" key="4">
    <source>
        <dbReference type="ARBA" id="ARBA00022989"/>
    </source>
</evidence>
<feature type="transmembrane region" description="Helical" evidence="6">
    <location>
        <begin position="106"/>
        <end position="123"/>
    </location>
</feature>
<keyword evidence="3 6" id="KW-0812">Transmembrane</keyword>
<evidence type="ECO:0000256" key="2">
    <source>
        <dbReference type="ARBA" id="ARBA00022475"/>
    </source>
</evidence>
<feature type="transmembrane region" description="Helical" evidence="6">
    <location>
        <begin position="6"/>
        <end position="26"/>
    </location>
</feature>
<accession>A0A383BUJ1</accession>
<feature type="transmembrane region" description="Helical" evidence="6">
    <location>
        <begin position="82"/>
        <end position="99"/>
    </location>
</feature>
<dbReference type="GO" id="GO:0005886">
    <property type="term" value="C:plasma membrane"/>
    <property type="evidence" value="ECO:0007669"/>
    <property type="project" value="UniProtKB-SubCell"/>
</dbReference>
<evidence type="ECO:0000256" key="3">
    <source>
        <dbReference type="ARBA" id="ARBA00022692"/>
    </source>
</evidence>
<name>A0A383BUJ1_9ZZZZ</name>
<dbReference type="EMBL" id="UINC01203008">
    <property type="protein sequence ID" value="SVE23068.1"/>
    <property type="molecule type" value="Genomic_DNA"/>
</dbReference>
<sequence>FKVGYSPLNISFLLAILASFGVWFLIWRTKWGYEMRAVGHNTQAAVYAGISPKKNIILAMIISGALAGMLGVNEILGVHHKILVNFPAGYGFTGIAVALMGRNHPIGIFLAALLFGMLYQGGSEVTFDMPNITRYMFVAVQGVIILFSGALENLFRPQIEYFFVNTMKRKVIT</sequence>
<evidence type="ECO:0008006" key="8">
    <source>
        <dbReference type="Google" id="ProtNLM"/>
    </source>
</evidence>
<evidence type="ECO:0000256" key="6">
    <source>
        <dbReference type="SAM" id="Phobius"/>
    </source>
</evidence>
<evidence type="ECO:0000313" key="7">
    <source>
        <dbReference type="EMBL" id="SVE23068.1"/>
    </source>
</evidence>
<dbReference type="GO" id="GO:0022857">
    <property type="term" value="F:transmembrane transporter activity"/>
    <property type="evidence" value="ECO:0007669"/>
    <property type="project" value="InterPro"/>
</dbReference>
<dbReference type="AlphaFoldDB" id="A0A383BUJ1"/>
<gene>
    <name evidence="7" type="ORF">METZ01_LOCUS475922</name>
</gene>
<feature type="transmembrane region" description="Helical" evidence="6">
    <location>
        <begin position="56"/>
        <end position="76"/>
    </location>
</feature>
<feature type="non-terminal residue" evidence="7">
    <location>
        <position position="1"/>
    </location>
</feature>
<proteinExistence type="predicted"/>
<feature type="transmembrane region" description="Helical" evidence="6">
    <location>
        <begin position="135"/>
        <end position="155"/>
    </location>
</feature>
<evidence type="ECO:0000256" key="5">
    <source>
        <dbReference type="ARBA" id="ARBA00023136"/>
    </source>
</evidence>
<reference evidence="7" key="1">
    <citation type="submission" date="2018-05" db="EMBL/GenBank/DDBJ databases">
        <authorList>
            <person name="Lanie J.A."/>
            <person name="Ng W.-L."/>
            <person name="Kazmierczak K.M."/>
            <person name="Andrzejewski T.M."/>
            <person name="Davidsen T.M."/>
            <person name="Wayne K.J."/>
            <person name="Tettelin H."/>
            <person name="Glass J.I."/>
            <person name="Rusch D."/>
            <person name="Podicherti R."/>
            <person name="Tsui H.-C.T."/>
            <person name="Winkler M.E."/>
        </authorList>
    </citation>
    <scope>NUCLEOTIDE SEQUENCE</scope>
</reference>
<organism evidence="7">
    <name type="scientific">marine metagenome</name>
    <dbReference type="NCBI Taxonomy" id="408172"/>
    <lineage>
        <taxon>unclassified sequences</taxon>
        <taxon>metagenomes</taxon>
        <taxon>ecological metagenomes</taxon>
    </lineage>
</organism>
<dbReference type="Pfam" id="PF02653">
    <property type="entry name" value="BPD_transp_2"/>
    <property type="match status" value="1"/>
</dbReference>
<keyword evidence="5 6" id="KW-0472">Membrane</keyword>
<comment type="subcellular location">
    <subcellularLocation>
        <location evidence="1">Cell membrane</location>
        <topology evidence="1">Multi-pass membrane protein</topology>
    </subcellularLocation>
</comment>